<dbReference type="Pfam" id="PF01657">
    <property type="entry name" value="Stress-antifung"/>
    <property type="match status" value="2"/>
</dbReference>
<dbReference type="FunFam" id="1.10.510.10:FF:000129">
    <property type="entry name" value="cysteine-rich receptor-like protein kinase 10"/>
    <property type="match status" value="1"/>
</dbReference>
<keyword evidence="4 18" id="KW-0812">Transmembrane</keyword>
<evidence type="ECO:0000256" key="13">
    <source>
        <dbReference type="ARBA" id="ARBA00023180"/>
    </source>
</evidence>
<sequence length="661" mass="74152">MCLNNLFSVLCFIFVVNFGFVSAQKCGDSMFFTPNGTYDINRRLVLSTLASDVSSQSNRYYNVLVGEGPGRIYAIGLCIPKTYPEVCSDCIQRTSEILSQNCPNQTDSWGWLRDETLCFVRYSNSSLFNKIDLKPTIGLYNNIMFQGNLTTYNRIWDALMNDMVTRTGQSRYMAAVSERIGNDNNIYALMQCIPGISSGDCEACLREIVRAYQSCCNGFIGGTVGKPVCFLRWERYRYFGAFGDTPSLPPQESQPAPRPSPSPSPPDGKKISSGAIVAIVVSAILFVVLLTLGLVCWKRRQSYKTLKPQSDDDMTSPQSLQFDFVTIEAATARFSANNKLGQGGFGEVYKGMLQNETEIAVKRLSRNSGQGTQEFKNEVMIVAKLQHKNLVKLLGFCLKGDEQILVYEFVPNKSLDYFLFDPAKKSQLDWTKRYNIIGGITRALLYLHQDSRLTIIHRDIKASNILLDIDMNPKIADFGLARNFRVDQIEDKTGRVVGTFGYMPPEYVTHGQFSTKSDVYSFGVLILEIVSGRKNSSFYQRDDFGGNLVTHVWRLWKNDSPLELIDPAIMESYNKDEVIRCIHIGLLCVQETPTNRPAMSTIFQMLTNSSIILPVSGPPGFFFRNRPESDQLAHGLEPGHSNSNSIPYSVDNDSITTITPR</sequence>
<keyword evidence="13" id="KW-0325">Glycoprotein</keyword>
<keyword evidence="10 18" id="KW-1133">Transmembrane helix</keyword>
<dbReference type="FunFam" id="3.30.430.20:FF:000007">
    <property type="entry name" value="Cysteine-rich receptor-like protein kinase 11"/>
    <property type="match status" value="1"/>
</dbReference>
<gene>
    <name evidence="22" type="ORF">V5N11_018566</name>
</gene>
<evidence type="ECO:0000256" key="12">
    <source>
        <dbReference type="ARBA" id="ARBA00023170"/>
    </source>
</evidence>
<dbReference type="FunFam" id="3.30.430.20:FF:000003">
    <property type="entry name" value="Cysteine-rich RLK (RECEPTOR-like protein kinase) 10"/>
    <property type="match status" value="1"/>
</dbReference>
<evidence type="ECO:0000256" key="10">
    <source>
        <dbReference type="ARBA" id="ARBA00022989"/>
    </source>
</evidence>
<evidence type="ECO:0000256" key="1">
    <source>
        <dbReference type="ARBA" id="ARBA00004167"/>
    </source>
</evidence>
<evidence type="ECO:0000256" key="11">
    <source>
        <dbReference type="ARBA" id="ARBA00023136"/>
    </source>
</evidence>
<keyword evidence="9 16" id="KW-0067">ATP-binding</keyword>
<evidence type="ECO:0000256" key="18">
    <source>
        <dbReference type="SAM" id="Phobius"/>
    </source>
</evidence>
<dbReference type="Gene3D" id="1.10.510.10">
    <property type="entry name" value="Transferase(Phosphotransferase) domain 1"/>
    <property type="match status" value="1"/>
</dbReference>
<feature type="domain" description="Gnk2-homologous" evidence="21">
    <location>
        <begin position="20"/>
        <end position="127"/>
    </location>
</feature>
<dbReference type="PROSITE" id="PS00108">
    <property type="entry name" value="PROTEIN_KINASE_ST"/>
    <property type="match status" value="1"/>
</dbReference>
<keyword evidence="3" id="KW-0808">Transferase</keyword>
<evidence type="ECO:0000259" key="20">
    <source>
        <dbReference type="PROSITE" id="PS50011"/>
    </source>
</evidence>
<feature type="region of interest" description="Disordered" evidence="17">
    <location>
        <begin position="632"/>
        <end position="661"/>
    </location>
</feature>
<evidence type="ECO:0000256" key="5">
    <source>
        <dbReference type="ARBA" id="ARBA00022729"/>
    </source>
</evidence>
<organism evidence="22 23">
    <name type="scientific">Cardamine amara subsp. amara</name>
    <dbReference type="NCBI Taxonomy" id="228776"/>
    <lineage>
        <taxon>Eukaryota</taxon>
        <taxon>Viridiplantae</taxon>
        <taxon>Streptophyta</taxon>
        <taxon>Embryophyta</taxon>
        <taxon>Tracheophyta</taxon>
        <taxon>Spermatophyta</taxon>
        <taxon>Magnoliopsida</taxon>
        <taxon>eudicotyledons</taxon>
        <taxon>Gunneridae</taxon>
        <taxon>Pentapetalae</taxon>
        <taxon>rosids</taxon>
        <taxon>malvids</taxon>
        <taxon>Brassicales</taxon>
        <taxon>Brassicaceae</taxon>
        <taxon>Cardamineae</taxon>
        <taxon>Cardamine</taxon>
    </lineage>
</organism>
<evidence type="ECO:0000256" key="3">
    <source>
        <dbReference type="ARBA" id="ARBA00022679"/>
    </source>
</evidence>
<evidence type="ECO:0000256" key="19">
    <source>
        <dbReference type="SAM" id="SignalP"/>
    </source>
</evidence>
<feature type="compositionally biased region" description="Pro residues" evidence="17">
    <location>
        <begin position="256"/>
        <end position="266"/>
    </location>
</feature>
<dbReference type="InterPro" id="IPR001245">
    <property type="entry name" value="Ser-Thr/Tyr_kinase_cat_dom"/>
</dbReference>
<keyword evidence="2" id="KW-0723">Serine/threonine-protein kinase</keyword>
<dbReference type="PANTHER" id="PTHR27002">
    <property type="entry name" value="RECEPTOR-LIKE SERINE/THREONINE-PROTEIN KINASE SD1-8"/>
    <property type="match status" value="1"/>
</dbReference>
<dbReference type="InterPro" id="IPR000719">
    <property type="entry name" value="Prot_kinase_dom"/>
</dbReference>
<dbReference type="EMBL" id="JBANAX010000760">
    <property type="protein sequence ID" value="KAL1194176.1"/>
    <property type="molecule type" value="Genomic_DNA"/>
</dbReference>
<keyword evidence="11 18" id="KW-0472">Membrane</keyword>
<feature type="signal peptide" evidence="19">
    <location>
        <begin position="1"/>
        <end position="23"/>
    </location>
</feature>
<evidence type="ECO:0000313" key="23">
    <source>
        <dbReference type="Proteomes" id="UP001558713"/>
    </source>
</evidence>
<comment type="catalytic activity">
    <reaction evidence="15">
        <text>L-threonyl-[protein] + ATP = O-phospho-L-threonyl-[protein] + ADP + H(+)</text>
        <dbReference type="Rhea" id="RHEA:46608"/>
        <dbReference type="Rhea" id="RHEA-COMP:11060"/>
        <dbReference type="Rhea" id="RHEA-COMP:11605"/>
        <dbReference type="ChEBI" id="CHEBI:15378"/>
        <dbReference type="ChEBI" id="CHEBI:30013"/>
        <dbReference type="ChEBI" id="CHEBI:30616"/>
        <dbReference type="ChEBI" id="CHEBI:61977"/>
        <dbReference type="ChEBI" id="CHEBI:456216"/>
    </reaction>
</comment>
<dbReference type="InterPro" id="IPR011009">
    <property type="entry name" value="Kinase-like_dom_sf"/>
</dbReference>
<keyword evidence="7 16" id="KW-0547">Nucleotide-binding</keyword>
<evidence type="ECO:0000259" key="21">
    <source>
        <dbReference type="PROSITE" id="PS51473"/>
    </source>
</evidence>
<dbReference type="GO" id="GO:0016020">
    <property type="term" value="C:membrane"/>
    <property type="evidence" value="ECO:0007669"/>
    <property type="project" value="UniProtKB-SubCell"/>
</dbReference>
<evidence type="ECO:0000256" key="9">
    <source>
        <dbReference type="ARBA" id="ARBA00022840"/>
    </source>
</evidence>
<keyword evidence="8" id="KW-0418">Kinase</keyword>
<dbReference type="InterPro" id="IPR017441">
    <property type="entry name" value="Protein_kinase_ATP_BS"/>
</dbReference>
<dbReference type="InterPro" id="IPR038408">
    <property type="entry name" value="GNK2_sf"/>
</dbReference>
<dbReference type="PROSITE" id="PS50011">
    <property type="entry name" value="PROTEIN_KINASE_DOM"/>
    <property type="match status" value="1"/>
</dbReference>
<dbReference type="PANTHER" id="PTHR27002:SF783">
    <property type="entry name" value="CYSTEINE-RICH RECEPTOR-LIKE PROTEIN KINASE 31-RELATED"/>
    <property type="match status" value="1"/>
</dbReference>
<dbReference type="FunFam" id="3.30.200.20:FF:000142">
    <property type="entry name" value="Cysteine-rich receptor-like protein kinase 10"/>
    <property type="match status" value="1"/>
</dbReference>
<feature type="chain" id="PRO_5044865048" evidence="19">
    <location>
        <begin position="24"/>
        <end position="661"/>
    </location>
</feature>
<accession>A0ABD1A5T2</accession>
<evidence type="ECO:0000256" key="8">
    <source>
        <dbReference type="ARBA" id="ARBA00022777"/>
    </source>
</evidence>
<dbReference type="CDD" id="cd12087">
    <property type="entry name" value="TM_EGFR-like"/>
    <property type="match status" value="1"/>
</dbReference>
<evidence type="ECO:0000256" key="16">
    <source>
        <dbReference type="PROSITE-ProRule" id="PRU10141"/>
    </source>
</evidence>
<feature type="domain" description="Protein kinase" evidence="20">
    <location>
        <begin position="334"/>
        <end position="611"/>
    </location>
</feature>
<proteinExistence type="predicted"/>
<dbReference type="GO" id="GO:0004674">
    <property type="term" value="F:protein serine/threonine kinase activity"/>
    <property type="evidence" value="ECO:0007669"/>
    <property type="project" value="UniProtKB-KW"/>
</dbReference>
<dbReference type="InterPro" id="IPR008271">
    <property type="entry name" value="Ser/Thr_kinase_AS"/>
</dbReference>
<reference evidence="22 23" key="1">
    <citation type="submission" date="2024-04" db="EMBL/GenBank/DDBJ databases">
        <title>Genome assembly C_amara_ONT_v2.</title>
        <authorList>
            <person name="Yant L."/>
            <person name="Moore C."/>
            <person name="Slenker M."/>
        </authorList>
    </citation>
    <scope>NUCLEOTIDE SEQUENCE [LARGE SCALE GENOMIC DNA]</scope>
    <source>
        <tissue evidence="22">Leaf</tissue>
    </source>
</reference>
<dbReference type="GO" id="GO:0005524">
    <property type="term" value="F:ATP binding"/>
    <property type="evidence" value="ECO:0007669"/>
    <property type="project" value="UniProtKB-UniRule"/>
</dbReference>
<evidence type="ECO:0000313" key="22">
    <source>
        <dbReference type="EMBL" id="KAL1194176.1"/>
    </source>
</evidence>
<dbReference type="PROSITE" id="PS00107">
    <property type="entry name" value="PROTEIN_KINASE_ATP"/>
    <property type="match status" value="1"/>
</dbReference>
<feature type="transmembrane region" description="Helical" evidence="18">
    <location>
        <begin position="275"/>
        <end position="297"/>
    </location>
</feature>
<feature type="compositionally biased region" description="Polar residues" evidence="17">
    <location>
        <begin position="640"/>
        <end position="661"/>
    </location>
</feature>
<dbReference type="AlphaFoldDB" id="A0ABD1A5T2"/>
<evidence type="ECO:0000256" key="2">
    <source>
        <dbReference type="ARBA" id="ARBA00022527"/>
    </source>
</evidence>
<dbReference type="InterPro" id="IPR002902">
    <property type="entry name" value="GNK2"/>
</dbReference>
<protein>
    <submittedName>
        <fullName evidence="22">Cysteine-rich receptor-like protein kinase 31</fullName>
    </submittedName>
</protein>
<name>A0ABD1A5T2_CARAN</name>
<dbReference type="SUPFAM" id="SSF56112">
    <property type="entry name" value="Protein kinase-like (PK-like)"/>
    <property type="match status" value="1"/>
</dbReference>
<keyword evidence="6" id="KW-0677">Repeat</keyword>
<feature type="binding site" evidence="16">
    <location>
        <position position="362"/>
    </location>
    <ligand>
        <name>ATP</name>
        <dbReference type="ChEBI" id="CHEBI:30616"/>
    </ligand>
</feature>
<feature type="domain" description="Gnk2-homologous" evidence="21">
    <location>
        <begin position="133"/>
        <end position="238"/>
    </location>
</feature>
<evidence type="ECO:0000256" key="6">
    <source>
        <dbReference type="ARBA" id="ARBA00022737"/>
    </source>
</evidence>
<evidence type="ECO:0000256" key="4">
    <source>
        <dbReference type="ARBA" id="ARBA00022692"/>
    </source>
</evidence>
<comment type="caution">
    <text evidence="22">The sequence shown here is derived from an EMBL/GenBank/DDBJ whole genome shotgun (WGS) entry which is preliminary data.</text>
</comment>
<comment type="catalytic activity">
    <reaction evidence="14">
        <text>L-seryl-[protein] + ATP = O-phospho-L-seryl-[protein] + ADP + H(+)</text>
        <dbReference type="Rhea" id="RHEA:17989"/>
        <dbReference type="Rhea" id="RHEA-COMP:9863"/>
        <dbReference type="Rhea" id="RHEA-COMP:11604"/>
        <dbReference type="ChEBI" id="CHEBI:15378"/>
        <dbReference type="ChEBI" id="CHEBI:29999"/>
        <dbReference type="ChEBI" id="CHEBI:30616"/>
        <dbReference type="ChEBI" id="CHEBI:83421"/>
        <dbReference type="ChEBI" id="CHEBI:456216"/>
    </reaction>
</comment>
<keyword evidence="5 19" id="KW-0732">Signal</keyword>
<dbReference type="SMART" id="SM00220">
    <property type="entry name" value="S_TKc"/>
    <property type="match status" value="1"/>
</dbReference>
<dbReference type="Proteomes" id="UP001558713">
    <property type="component" value="Unassembled WGS sequence"/>
</dbReference>
<keyword evidence="23" id="KW-1185">Reference proteome</keyword>
<keyword evidence="12" id="KW-0675">Receptor</keyword>
<feature type="region of interest" description="Disordered" evidence="17">
    <location>
        <begin position="245"/>
        <end position="269"/>
    </location>
</feature>
<dbReference type="CDD" id="cd23509">
    <property type="entry name" value="Gnk2-like"/>
    <property type="match status" value="2"/>
</dbReference>
<dbReference type="Gene3D" id="3.30.430.20">
    <property type="entry name" value="Gnk2 domain, C-X8-C-X2-C motif"/>
    <property type="match status" value="2"/>
</dbReference>
<dbReference type="GO" id="GO:0006979">
    <property type="term" value="P:response to oxidative stress"/>
    <property type="evidence" value="ECO:0007669"/>
    <property type="project" value="UniProtKB-ARBA"/>
</dbReference>
<evidence type="ECO:0000256" key="7">
    <source>
        <dbReference type="ARBA" id="ARBA00022741"/>
    </source>
</evidence>
<dbReference type="Pfam" id="PF07714">
    <property type="entry name" value="PK_Tyr_Ser-Thr"/>
    <property type="match status" value="1"/>
</dbReference>
<evidence type="ECO:0000256" key="17">
    <source>
        <dbReference type="SAM" id="MobiDB-lite"/>
    </source>
</evidence>
<evidence type="ECO:0000256" key="15">
    <source>
        <dbReference type="ARBA" id="ARBA00047951"/>
    </source>
</evidence>
<dbReference type="Gene3D" id="3.30.200.20">
    <property type="entry name" value="Phosphorylase Kinase, domain 1"/>
    <property type="match status" value="1"/>
</dbReference>
<dbReference type="PROSITE" id="PS51473">
    <property type="entry name" value="GNK2"/>
    <property type="match status" value="2"/>
</dbReference>
<comment type="subcellular location">
    <subcellularLocation>
        <location evidence="1">Membrane</location>
        <topology evidence="1">Single-pass membrane protein</topology>
    </subcellularLocation>
</comment>
<dbReference type="CDD" id="cd14066">
    <property type="entry name" value="STKc_IRAK"/>
    <property type="match status" value="1"/>
</dbReference>
<evidence type="ECO:0000256" key="14">
    <source>
        <dbReference type="ARBA" id="ARBA00047558"/>
    </source>
</evidence>